<sequence length="91" mass="10589">MKIPNINDVVFVESDFYTGEARVAYIDMKSIYSDHVYPVQCLIDEENLNTIDSEHNHGQRVVRFSLNEVLNIQSKENIIFDDEQGSIFDDF</sequence>
<name>A0A8I2B905_BACIU</name>
<dbReference type="AlphaFoldDB" id="A0A8I2B905"/>
<proteinExistence type="predicted"/>
<dbReference type="Proteomes" id="UP000665181">
    <property type="component" value="Unassembled WGS sequence"/>
</dbReference>
<dbReference type="EMBL" id="JAGFPW010000005">
    <property type="protein sequence ID" value="MBO3794355.1"/>
    <property type="molecule type" value="Genomic_DNA"/>
</dbReference>
<comment type="caution">
    <text evidence="1">The sequence shown here is derived from an EMBL/GenBank/DDBJ whole genome shotgun (WGS) entry which is preliminary data.</text>
</comment>
<reference evidence="1" key="1">
    <citation type="submission" date="2021-03" db="EMBL/GenBank/DDBJ databases">
        <title>Isolation of Bacillus subtilis from fermented food sample.</title>
        <authorList>
            <person name="Lakshmanan V."/>
            <person name="Athira K."/>
            <person name="Rajagopal K."/>
        </authorList>
    </citation>
    <scope>NUCLEOTIDE SEQUENCE</scope>
    <source>
        <strain evidence="1">S1</strain>
    </source>
</reference>
<organism evidence="1 2">
    <name type="scientific">Bacillus subtilis</name>
    <dbReference type="NCBI Taxonomy" id="1423"/>
    <lineage>
        <taxon>Bacteria</taxon>
        <taxon>Bacillati</taxon>
        <taxon>Bacillota</taxon>
        <taxon>Bacilli</taxon>
        <taxon>Bacillales</taxon>
        <taxon>Bacillaceae</taxon>
        <taxon>Bacillus</taxon>
    </lineage>
</organism>
<protein>
    <submittedName>
        <fullName evidence="1">Uncharacterized protein</fullName>
    </submittedName>
</protein>
<gene>
    <name evidence="1" type="ORF">J5227_08530</name>
</gene>
<evidence type="ECO:0000313" key="1">
    <source>
        <dbReference type="EMBL" id="MBO3794355.1"/>
    </source>
</evidence>
<dbReference type="RefSeq" id="WP_163190316.1">
    <property type="nucleotide sequence ID" value="NZ_JAGFPW010000005.1"/>
</dbReference>
<accession>A0A8I2B905</accession>
<evidence type="ECO:0000313" key="2">
    <source>
        <dbReference type="Proteomes" id="UP000665181"/>
    </source>
</evidence>